<sequence length="143" mass="14818">MPPTPDEATADAAPTAAPARRRLGNKPFFFVLGVLAAAVFTVGWGLALLSYSGNGPGQVHYQTVAWKVVSDSEAHISFQVNSKAGALCLITATDAQHVQVGQTEVSVGSGVQDTGTTIDTVRRASAVEVASCREQGLSTDSTE</sequence>
<keyword evidence="3" id="KW-1185">Reference proteome</keyword>
<keyword evidence="1" id="KW-0812">Transmembrane</keyword>
<proteinExistence type="predicted"/>
<organism evidence="2 3">
    <name type="scientific">Nocardiopsis ansamitocini</name>
    <dbReference type="NCBI Taxonomy" id="1670832"/>
    <lineage>
        <taxon>Bacteria</taxon>
        <taxon>Bacillati</taxon>
        <taxon>Actinomycetota</taxon>
        <taxon>Actinomycetes</taxon>
        <taxon>Streptosporangiales</taxon>
        <taxon>Nocardiopsidaceae</taxon>
        <taxon>Nocardiopsis</taxon>
    </lineage>
</organism>
<dbReference type="AlphaFoldDB" id="A0A9W6P4D6"/>
<feature type="transmembrane region" description="Helical" evidence="1">
    <location>
        <begin position="28"/>
        <end position="51"/>
    </location>
</feature>
<evidence type="ECO:0008006" key="4">
    <source>
        <dbReference type="Google" id="ProtNLM"/>
    </source>
</evidence>
<dbReference type="Pfam" id="PF14155">
    <property type="entry name" value="DUF4307"/>
    <property type="match status" value="1"/>
</dbReference>
<keyword evidence="1" id="KW-0472">Membrane</keyword>
<reference evidence="2" key="1">
    <citation type="submission" date="2023-02" db="EMBL/GenBank/DDBJ databases">
        <title>Nocardiopsis ansamitocini NBRC 112285.</title>
        <authorList>
            <person name="Ichikawa N."/>
            <person name="Sato H."/>
            <person name="Tonouchi N."/>
        </authorList>
    </citation>
    <scope>NUCLEOTIDE SEQUENCE</scope>
    <source>
        <strain evidence="2">NBRC 112285</strain>
    </source>
</reference>
<gene>
    <name evidence="2" type="ORF">Nans01_12030</name>
</gene>
<dbReference type="EMBL" id="BSQG01000001">
    <property type="protein sequence ID" value="GLU46852.1"/>
    <property type="molecule type" value="Genomic_DNA"/>
</dbReference>
<evidence type="ECO:0000256" key="1">
    <source>
        <dbReference type="SAM" id="Phobius"/>
    </source>
</evidence>
<dbReference type="InterPro" id="IPR025443">
    <property type="entry name" value="DUF4307"/>
</dbReference>
<dbReference type="Proteomes" id="UP001165092">
    <property type="component" value="Unassembled WGS sequence"/>
</dbReference>
<name>A0A9W6P4D6_9ACTN</name>
<comment type="caution">
    <text evidence="2">The sequence shown here is derived from an EMBL/GenBank/DDBJ whole genome shotgun (WGS) entry which is preliminary data.</text>
</comment>
<keyword evidence="1" id="KW-1133">Transmembrane helix</keyword>
<evidence type="ECO:0000313" key="2">
    <source>
        <dbReference type="EMBL" id="GLU46852.1"/>
    </source>
</evidence>
<protein>
    <recommendedName>
        <fullName evidence="4">DUF4307 domain-containing protein</fullName>
    </recommendedName>
</protein>
<dbReference type="RefSeq" id="WP_285757673.1">
    <property type="nucleotide sequence ID" value="NZ_BSQG01000001.1"/>
</dbReference>
<evidence type="ECO:0000313" key="3">
    <source>
        <dbReference type="Proteomes" id="UP001165092"/>
    </source>
</evidence>
<accession>A0A9W6P4D6</accession>